<dbReference type="Proteomes" id="UP001433268">
    <property type="component" value="Unassembled WGS sequence"/>
</dbReference>
<name>A0ABR1WN34_9PEZI</name>
<evidence type="ECO:0000313" key="2">
    <source>
        <dbReference type="Proteomes" id="UP001433268"/>
    </source>
</evidence>
<proteinExistence type="predicted"/>
<sequence>MVHTLKVPTAPAGVAVEEYQNLVASVIMACPNFEQLVGPIVTYDHTWNRLHHALSTRWKLREMNWVVGPSPYQRQRRIRSNSTAARMMAQSHNPQQLHAPPAICSRSRAWPFSTSTPTGAASRRCPSTACRAPL</sequence>
<keyword evidence="2" id="KW-1185">Reference proteome</keyword>
<protein>
    <submittedName>
        <fullName evidence="1">Uncharacterized protein</fullName>
    </submittedName>
</protein>
<evidence type="ECO:0000313" key="1">
    <source>
        <dbReference type="EMBL" id="KAK8084427.1"/>
    </source>
</evidence>
<reference evidence="1 2" key="1">
    <citation type="submission" date="2023-01" db="EMBL/GenBank/DDBJ databases">
        <title>Analysis of 21 Apiospora genomes using comparative genomics revels a genus with tremendous synthesis potential of carbohydrate active enzymes and secondary metabolites.</title>
        <authorList>
            <person name="Sorensen T."/>
        </authorList>
    </citation>
    <scope>NUCLEOTIDE SEQUENCE [LARGE SCALE GENOMIC DNA]</scope>
    <source>
        <strain evidence="1 2">CBS 114990</strain>
    </source>
</reference>
<dbReference type="GeneID" id="92043073"/>
<organism evidence="1 2">
    <name type="scientific">Apiospora hydei</name>
    <dbReference type="NCBI Taxonomy" id="1337664"/>
    <lineage>
        <taxon>Eukaryota</taxon>
        <taxon>Fungi</taxon>
        <taxon>Dikarya</taxon>
        <taxon>Ascomycota</taxon>
        <taxon>Pezizomycotina</taxon>
        <taxon>Sordariomycetes</taxon>
        <taxon>Xylariomycetidae</taxon>
        <taxon>Amphisphaeriales</taxon>
        <taxon>Apiosporaceae</taxon>
        <taxon>Apiospora</taxon>
    </lineage>
</organism>
<dbReference type="RefSeq" id="XP_066668936.1">
    <property type="nucleotide sequence ID" value="XM_066810013.1"/>
</dbReference>
<comment type="caution">
    <text evidence="1">The sequence shown here is derived from an EMBL/GenBank/DDBJ whole genome shotgun (WGS) entry which is preliminary data.</text>
</comment>
<dbReference type="EMBL" id="JAQQWN010000005">
    <property type="protein sequence ID" value="KAK8084427.1"/>
    <property type="molecule type" value="Genomic_DNA"/>
</dbReference>
<accession>A0ABR1WN34</accession>
<gene>
    <name evidence="1" type="ORF">PG997_005698</name>
</gene>
<dbReference type="PROSITE" id="PS51257">
    <property type="entry name" value="PROKAR_LIPOPROTEIN"/>
    <property type="match status" value="1"/>
</dbReference>